<organism evidence="3 4">
    <name type="scientific">Ectobacillus funiculus</name>
    <dbReference type="NCBI Taxonomy" id="137993"/>
    <lineage>
        <taxon>Bacteria</taxon>
        <taxon>Bacillati</taxon>
        <taxon>Bacillota</taxon>
        <taxon>Bacilli</taxon>
        <taxon>Bacillales</taxon>
        <taxon>Bacillaceae</taxon>
        <taxon>Ectobacillus</taxon>
    </lineage>
</organism>
<dbReference type="SUPFAM" id="SSF55298">
    <property type="entry name" value="YjgF-like"/>
    <property type="match status" value="1"/>
</dbReference>
<comment type="caution">
    <text evidence="3">The sequence shown here is derived from an EMBL/GenBank/DDBJ whole genome shotgun (WGS) entry which is preliminary data.</text>
</comment>
<dbReference type="NCBIfam" id="TIGR01796">
    <property type="entry name" value="CM_mono_aroH"/>
    <property type="match status" value="1"/>
</dbReference>
<dbReference type="PANTHER" id="PTHR21164">
    <property type="entry name" value="CHORISMATE MUTASE"/>
    <property type="match status" value="1"/>
</dbReference>
<dbReference type="EMBL" id="JBHMAF010000017">
    <property type="protein sequence ID" value="MFB9757712.1"/>
    <property type="molecule type" value="Genomic_DNA"/>
</dbReference>
<evidence type="ECO:0000256" key="1">
    <source>
        <dbReference type="NCBIfam" id="TIGR01796"/>
    </source>
</evidence>
<keyword evidence="2 3" id="KW-0413">Isomerase</keyword>
<keyword evidence="2" id="KW-0057">Aromatic amino acid biosynthesis</keyword>
<dbReference type="Gene3D" id="3.30.1330.40">
    <property type="entry name" value="RutC-like"/>
    <property type="match status" value="1"/>
</dbReference>
<dbReference type="EC" id="5.4.99.5" evidence="1 2"/>
<reference evidence="3 4" key="1">
    <citation type="submission" date="2024-09" db="EMBL/GenBank/DDBJ databases">
        <authorList>
            <person name="Sun Q."/>
            <person name="Mori K."/>
        </authorList>
    </citation>
    <scope>NUCLEOTIDE SEQUENCE [LARGE SCALE GENOMIC DNA]</scope>
    <source>
        <strain evidence="3 4">JCM 11201</strain>
    </source>
</reference>
<dbReference type="Proteomes" id="UP001589609">
    <property type="component" value="Unassembled WGS sequence"/>
</dbReference>
<dbReference type="GO" id="GO:0004106">
    <property type="term" value="F:chorismate mutase activity"/>
    <property type="evidence" value="ECO:0007669"/>
    <property type="project" value="UniProtKB-EC"/>
</dbReference>
<dbReference type="PROSITE" id="PS51167">
    <property type="entry name" value="CHORISMATE_MUT_1"/>
    <property type="match status" value="1"/>
</dbReference>
<dbReference type="CDD" id="cd02185">
    <property type="entry name" value="AroH"/>
    <property type="match status" value="1"/>
</dbReference>
<gene>
    <name evidence="3" type="primary">aroH</name>
    <name evidence="3" type="ORF">ACFFMS_04040</name>
</gene>
<sequence length="121" mass="13520">MVMRAIRGATTVEHNEADIILEATEQLFKEIIEKNNLSPTDVVSVLISATTDLNACFPAAALRRIDGCMYVPVTCMQEMDVVGALQKCIRIMVTVETTLTQQEIIHVYKEKAVQLRPDLQN</sequence>
<dbReference type="RefSeq" id="WP_379948142.1">
    <property type="nucleotide sequence ID" value="NZ_JBHMAF010000017.1"/>
</dbReference>
<evidence type="ECO:0000313" key="4">
    <source>
        <dbReference type="Proteomes" id="UP001589609"/>
    </source>
</evidence>
<keyword evidence="2" id="KW-0028">Amino-acid biosynthesis</keyword>
<dbReference type="PIRSF" id="PIRSF005965">
    <property type="entry name" value="Chor_mut_AroH"/>
    <property type="match status" value="1"/>
</dbReference>
<accession>A0ABV5WAW8</accession>
<evidence type="ECO:0000313" key="3">
    <source>
        <dbReference type="EMBL" id="MFB9757712.1"/>
    </source>
</evidence>
<dbReference type="InterPro" id="IPR035959">
    <property type="entry name" value="RutC-like_sf"/>
</dbReference>
<dbReference type="Pfam" id="PF07736">
    <property type="entry name" value="CM_1"/>
    <property type="match status" value="1"/>
</dbReference>
<evidence type="ECO:0000256" key="2">
    <source>
        <dbReference type="PROSITE-ProRule" id="PRU00514"/>
    </source>
</evidence>
<dbReference type="InterPro" id="IPR008243">
    <property type="entry name" value="Chorismate_mutase_AroH"/>
</dbReference>
<proteinExistence type="predicted"/>
<protein>
    <recommendedName>
        <fullName evidence="1 2">chorismate mutase</fullName>
        <ecNumber evidence="1 2">5.4.99.5</ecNumber>
    </recommendedName>
</protein>
<comment type="catalytic activity">
    <reaction evidence="2">
        <text>chorismate = prephenate</text>
        <dbReference type="Rhea" id="RHEA:13897"/>
        <dbReference type="ChEBI" id="CHEBI:29748"/>
        <dbReference type="ChEBI" id="CHEBI:29934"/>
        <dbReference type="EC" id="5.4.99.5"/>
    </reaction>
</comment>
<name>A0ABV5WAW8_9BACI</name>
<dbReference type="PANTHER" id="PTHR21164:SF0">
    <property type="entry name" value="CHORISMATE MUTASE AROH"/>
    <property type="match status" value="1"/>
</dbReference>
<keyword evidence="4" id="KW-1185">Reference proteome</keyword>